<gene>
    <name evidence="1" type="ORF">ALO_14327</name>
</gene>
<dbReference type="EMBL" id="AFGF01000126">
    <property type="protein sequence ID" value="EGO63198.1"/>
    <property type="molecule type" value="Genomic_DNA"/>
</dbReference>
<keyword evidence="2" id="KW-1185">Reference proteome</keyword>
<accession>F7NL93</accession>
<dbReference type="AlphaFoldDB" id="F7NL93"/>
<evidence type="ECO:0000313" key="2">
    <source>
        <dbReference type="Proteomes" id="UP000003240"/>
    </source>
</evidence>
<sequence>MLKRVKGLHPSLIILPRPASGRPSRDIISKGDSVLPIHQRRANNVRPKGLTICPICRPDNVRQRRARGDIILQVGRRRASRTNSSVFHRLVGRAAVISVTGKGQMPRSNKDRINRAGMINSGLKTSIRVKGNNSLTLNNSSNKGLTEKGLLIRGSVHHSEIPINARQ</sequence>
<dbReference type="Proteomes" id="UP000003240">
    <property type="component" value="Unassembled WGS sequence"/>
</dbReference>
<reference evidence="1 2" key="1">
    <citation type="journal article" date="2011" name="EMBO J.">
        <title>Structural diversity of bacterial flagellar motors.</title>
        <authorList>
            <person name="Chen S."/>
            <person name="Beeby M."/>
            <person name="Murphy G.E."/>
            <person name="Leadbetter J.R."/>
            <person name="Hendrixson D.R."/>
            <person name="Briegel A."/>
            <person name="Li Z."/>
            <person name="Shi J."/>
            <person name="Tocheva E.I."/>
            <person name="Muller A."/>
            <person name="Dobro M.J."/>
            <person name="Jensen G.J."/>
        </authorList>
    </citation>
    <scope>NUCLEOTIDE SEQUENCE [LARGE SCALE GENOMIC DNA]</scope>
    <source>
        <strain evidence="1 2">DSM 6540</strain>
    </source>
</reference>
<evidence type="ECO:0000313" key="1">
    <source>
        <dbReference type="EMBL" id="EGO63198.1"/>
    </source>
</evidence>
<protein>
    <submittedName>
        <fullName evidence="1">Uncharacterized protein</fullName>
    </submittedName>
</protein>
<proteinExistence type="predicted"/>
<name>F7NL93_9FIRM</name>
<comment type="caution">
    <text evidence="1">The sequence shown here is derived from an EMBL/GenBank/DDBJ whole genome shotgun (WGS) entry which is preliminary data.</text>
</comment>
<dbReference type="STRING" id="1009370.ALO_14327"/>
<organism evidence="1 2">
    <name type="scientific">Acetonema longum DSM 6540</name>
    <dbReference type="NCBI Taxonomy" id="1009370"/>
    <lineage>
        <taxon>Bacteria</taxon>
        <taxon>Bacillati</taxon>
        <taxon>Bacillota</taxon>
        <taxon>Negativicutes</taxon>
        <taxon>Acetonemataceae</taxon>
        <taxon>Acetonema</taxon>
    </lineage>
</organism>